<dbReference type="RefSeq" id="WP_116391353.1">
    <property type="nucleotide sequence ID" value="NZ_CAXQPM010000009.1"/>
</dbReference>
<keyword evidence="5 7" id="KW-1133">Transmembrane helix</keyword>
<keyword evidence="3" id="KW-1003">Cell membrane</keyword>
<gene>
    <name evidence="8" type="ORF">DX908_05165</name>
</gene>
<keyword evidence="8" id="KW-0282">Flagellum</keyword>
<dbReference type="Proteomes" id="UP000264589">
    <property type="component" value="Unassembled WGS sequence"/>
</dbReference>
<keyword evidence="8" id="KW-0969">Cilium</keyword>
<dbReference type="Pfam" id="PF01313">
    <property type="entry name" value="Bac_export_3"/>
    <property type="match status" value="1"/>
</dbReference>
<evidence type="ECO:0000256" key="7">
    <source>
        <dbReference type="SAM" id="Phobius"/>
    </source>
</evidence>
<evidence type="ECO:0000256" key="6">
    <source>
        <dbReference type="ARBA" id="ARBA00023136"/>
    </source>
</evidence>
<keyword evidence="9" id="KW-1185">Reference proteome</keyword>
<reference evidence="8 9" key="1">
    <citation type="submission" date="2018-08" db="EMBL/GenBank/DDBJ databases">
        <title>Parvularcula sp. SM1705, isolated from surface water of the South Sea China.</title>
        <authorList>
            <person name="Sun L."/>
        </authorList>
    </citation>
    <scope>NUCLEOTIDE SEQUENCE [LARGE SCALE GENOMIC DNA]</scope>
    <source>
        <strain evidence="8 9">SM1705</strain>
    </source>
</reference>
<dbReference type="PANTHER" id="PTHR34040:SF2">
    <property type="entry name" value="FLAGELLAR BIOSYNTHETIC PROTEIN FLIQ"/>
    <property type="match status" value="1"/>
</dbReference>
<dbReference type="InterPro" id="IPR002191">
    <property type="entry name" value="Bac_export_3"/>
</dbReference>
<evidence type="ECO:0000313" key="9">
    <source>
        <dbReference type="Proteomes" id="UP000264589"/>
    </source>
</evidence>
<sequence>MTDGQVLDLARDAVFTAALMSAPLLIAALITGLIVGLLQALTSVQELTLTFVPKVGVMLLVFSLSAAFMMNLALRLFDDRILPLIG</sequence>
<dbReference type="OrthoDB" id="9806440at2"/>
<protein>
    <submittedName>
        <fullName evidence="8">Flagellar biosynthetic protein FliQ</fullName>
    </submittedName>
</protein>
<dbReference type="PIRSF" id="PIRSF004669">
    <property type="entry name" value="FliQ"/>
    <property type="match status" value="1"/>
</dbReference>
<keyword evidence="6 7" id="KW-0472">Membrane</keyword>
<keyword evidence="4 7" id="KW-0812">Transmembrane</keyword>
<name>A0A371RH00_9PROT</name>
<feature type="transmembrane region" description="Helical" evidence="7">
    <location>
        <begin position="55"/>
        <end position="74"/>
    </location>
</feature>
<dbReference type="AlphaFoldDB" id="A0A371RH00"/>
<feature type="transmembrane region" description="Helical" evidence="7">
    <location>
        <begin position="12"/>
        <end position="35"/>
    </location>
</feature>
<dbReference type="PANTHER" id="PTHR34040">
    <property type="entry name" value="FLAGELLAR BIOSYNTHETIC PROTEIN FLIQ"/>
    <property type="match status" value="1"/>
</dbReference>
<dbReference type="PRINTS" id="PR00952">
    <property type="entry name" value="TYPE3IMQPROT"/>
</dbReference>
<evidence type="ECO:0000313" key="8">
    <source>
        <dbReference type="EMBL" id="RFB04720.1"/>
    </source>
</evidence>
<dbReference type="FunCoup" id="A0A371RH00">
    <property type="interactions" value="74"/>
</dbReference>
<comment type="caution">
    <text evidence="8">The sequence shown here is derived from an EMBL/GenBank/DDBJ whole genome shotgun (WGS) entry which is preliminary data.</text>
</comment>
<dbReference type="GO" id="GO:0009306">
    <property type="term" value="P:protein secretion"/>
    <property type="evidence" value="ECO:0007669"/>
    <property type="project" value="InterPro"/>
</dbReference>
<comment type="similarity">
    <text evidence="2">Belongs to the FliQ/MopD/SpaQ family.</text>
</comment>
<proteinExistence type="inferred from homology"/>
<evidence type="ECO:0000256" key="3">
    <source>
        <dbReference type="ARBA" id="ARBA00022475"/>
    </source>
</evidence>
<dbReference type="EMBL" id="QUQO01000001">
    <property type="protein sequence ID" value="RFB04720.1"/>
    <property type="molecule type" value="Genomic_DNA"/>
</dbReference>
<evidence type="ECO:0000256" key="5">
    <source>
        <dbReference type="ARBA" id="ARBA00022989"/>
    </source>
</evidence>
<keyword evidence="8" id="KW-0966">Cell projection</keyword>
<accession>A0A371RH00</accession>
<organism evidence="8 9">
    <name type="scientific">Parvularcula marina</name>
    <dbReference type="NCBI Taxonomy" id="2292771"/>
    <lineage>
        <taxon>Bacteria</taxon>
        <taxon>Pseudomonadati</taxon>
        <taxon>Pseudomonadota</taxon>
        <taxon>Alphaproteobacteria</taxon>
        <taxon>Parvularculales</taxon>
        <taxon>Parvularculaceae</taxon>
        <taxon>Parvularcula</taxon>
    </lineage>
</organism>
<evidence type="ECO:0000256" key="1">
    <source>
        <dbReference type="ARBA" id="ARBA00004651"/>
    </source>
</evidence>
<comment type="subcellular location">
    <subcellularLocation>
        <location evidence="1">Cell membrane</location>
        <topology evidence="1">Multi-pass membrane protein</topology>
    </subcellularLocation>
</comment>
<evidence type="ECO:0000256" key="4">
    <source>
        <dbReference type="ARBA" id="ARBA00022692"/>
    </source>
</evidence>
<evidence type="ECO:0000256" key="2">
    <source>
        <dbReference type="ARBA" id="ARBA00006156"/>
    </source>
</evidence>
<dbReference type="GO" id="GO:0005886">
    <property type="term" value="C:plasma membrane"/>
    <property type="evidence" value="ECO:0007669"/>
    <property type="project" value="UniProtKB-SubCell"/>
</dbReference>
<dbReference type="InParanoid" id="A0A371RH00"/>